<organism evidence="1 2">
    <name type="scientific">Heterorhabditis bacteriophora</name>
    <name type="common">Entomopathogenic nematode worm</name>
    <dbReference type="NCBI Taxonomy" id="37862"/>
    <lineage>
        <taxon>Eukaryota</taxon>
        <taxon>Metazoa</taxon>
        <taxon>Ecdysozoa</taxon>
        <taxon>Nematoda</taxon>
        <taxon>Chromadorea</taxon>
        <taxon>Rhabditida</taxon>
        <taxon>Rhabditina</taxon>
        <taxon>Rhabditomorpha</taxon>
        <taxon>Strongyloidea</taxon>
        <taxon>Heterorhabditidae</taxon>
        <taxon>Heterorhabditis</taxon>
    </lineage>
</organism>
<sequence length="45" mass="5255">MQMNSGHSYRKSSFVSFVKRRQRKCRSTSTPLLEHKHTSLVESCV</sequence>
<evidence type="ECO:0000313" key="2">
    <source>
        <dbReference type="WBParaSite" id="Hba_04982"/>
    </source>
</evidence>
<keyword evidence="1" id="KW-1185">Reference proteome</keyword>
<protein>
    <submittedName>
        <fullName evidence="2">Ovule protein</fullName>
    </submittedName>
</protein>
<reference evidence="2" key="1">
    <citation type="submission" date="2016-11" db="UniProtKB">
        <authorList>
            <consortium name="WormBaseParasite"/>
        </authorList>
    </citation>
    <scope>IDENTIFICATION</scope>
</reference>
<evidence type="ECO:0000313" key="1">
    <source>
        <dbReference type="Proteomes" id="UP000095283"/>
    </source>
</evidence>
<dbReference type="Proteomes" id="UP000095283">
    <property type="component" value="Unplaced"/>
</dbReference>
<proteinExistence type="predicted"/>
<name>A0A1I7WIY9_HETBA</name>
<dbReference type="WBParaSite" id="Hba_04982">
    <property type="protein sequence ID" value="Hba_04982"/>
    <property type="gene ID" value="Hba_04982"/>
</dbReference>
<dbReference type="AlphaFoldDB" id="A0A1I7WIY9"/>
<accession>A0A1I7WIY9</accession>